<protein>
    <submittedName>
        <fullName evidence="3">Cobalamin (Vitamin B12) biosynthesis CbiX protein (CbiX)</fullName>
        <ecNumber evidence="3">4.99.1.3</ecNumber>
    </submittedName>
</protein>
<dbReference type="SUPFAM" id="SSF53800">
    <property type="entry name" value="Chelatase"/>
    <property type="match status" value="1"/>
</dbReference>
<evidence type="ECO:0000256" key="1">
    <source>
        <dbReference type="ARBA" id="ARBA00022723"/>
    </source>
</evidence>
<dbReference type="Gene3D" id="3.40.50.1400">
    <property type="match status" value="1"/>
</dbReference>
<dbReference type="InterPro" id="IPR002762">
    <property type="entry name" value="CbiX-like"/>
</dbReference>
<dbReference type="GO" id="GO:0046872">
    <property type="term" value="F:metal ion binding"/>
    <property type="evidence" value="ECO:0007669"/>
    <property type="project" value="UniProtKB-KW"/>
</dbReference>
<dbReference type="Pfam" id="PF01903">
    <property type="entry name" value="CbiX"/>
    <property type="match status" value="1"/>
</dbReference>
<dbReference type="EMBL" id="KF901196">
    <property type="protein sequence ID" value="AIF21746.1"/>
    <property type="molecule type" value="Genomic_DNA"/>
</dbReference>
<keyword evidence="2 3" id="KW-0456">Lyase</keyword>
<evidence type="ECO:0000256" key="2">
    <source>
        <dbReference type="ARBA" id="ARBA00023239"/>
    </source>
</evidence>
<gene>
    <name evidence="3" type="primary">cbiX</name>
</gene>
<dbReference type="GO" id="GO:0016852">
    <property type="term" value="F:sirohydrochlorin cobaltochelatase activity"/>
    <property type="evidence" value="ECO:0007669"/>
    <property type="project" value="UniProtKB-EC"/>
</dbReference>
<dbReference type="EC" id="4.99.1.3" evidence="3"/>
<dbReference type="AlphaFoldDB" id="A0A075HZD4"/>
<name>A0A075HZD4_9ARCH</name>
<sequence>MDRCYLEIEEPNIEQGIQNAKNKPKVLVIVFYFLHEGAHVKTDINNDLKPALEKVNLNKVCVTKHLGTDEK</sequence>
<proteinExistence type="predicted"/>
<keyword evidence="1" id="KW-0479">Metal-binding</keyword>
<evidence type="ECO:0000313" key="3">
    <source>
        <dbReference type="EMBL" id="AIF21746.1"/>
    </source>
</evidence>
<reference evidence="3" key="1">
    <citation type="journal article" date="2014" name="Genome Biol. Evol.">
        <title>Pangenome evidence for extensive interdomain horizontal transfer affecting lineage core and shell genes in uncultured planktonic thaumarchaeota and euryarchaeota.</title>
        <authorList>
            <person name="Deschamps P."/>
            <person name="Zivanovic Y."/>
            <person name="Moreira D."/>
            <person name="Rodriguez-Valera F."/>
            <person name="Lopez-Garcia P."/>
        </authorList>
    </citation>
    <scope>NUCLEOTIDE SEQUENCE</scope>
</reference>
<accession>A0A075HZD4</accession>
<organism evidence="3">
    <name type="scientific">uncultured marine thaumarchaeote SAT1000_06_A02</name>
    <dbReference type="NCBI Taxonomy" id="1456359"/>
    <lineage>
        <taxon>Archaea</taxon>
        <taxon>Nitrososphaerota</taxon>
        <taxon>environmental samples</taxon>
    </lineage>
</organism>